<evidence type="ECO:0000313" key="3">
    <source>
        <dbReference type="Proteomes" id="UP000250123"/>
    </source>
</evidence>
<name>A0A330M817_9GAMM</name>
<dbReference type="RefSeq" id="WP_112353992.1">
    <property type="nucleotide sequence ID" value="NZ_LS483452.1"/>
</dbReference>
<keyword evidence="1" id="KW-0472">Membrane</keyword>
<gene>
    <name evidence="2" type="ORF">SHEWBE_4521</name>
</gene>
<sequence>MDKKKLDDNAVDAHTELNSEADANNAAMAVKIVAKSADIPSKQTHSQSTTSATHAKRSGVSWGFLFNLIFILLLAFATCGGGYYLYQELAAQKDRSQALSIELRQAFNEPAKQISRLEIKQQQLASSTNSGIDKLTSNQLQLSERVAQLAQRNPNHWMAEEAKYLVRMAGNKLWLEKDPSTSASLLKAADDRIESMKDPSLTPLRKALASDIAAVSAIKSTDITGTVLTLDNMIEHLHQLPLNRVDVTNAANRPTNPEMTESIDDWQENLSKSWKAFMDDFVVIRKRSTDITPILTPDQQWYLVENIRNKLLQSQLALYRQDQVNYRQSLTLARKWIYQYFDLSKAQTEETLAALDALTTLEIQTPSINHFQSTPMLQQLTTYGNLMVTEEASL</sequence>
<keyword evidence="1" id="KW-1133">Transmembrane helix</keyword>
<dbReference type="Proteomes" id="UP000250123">
    <property type="component" value="Chromosome SHEWBE"/>
</dbReference>
<dbReference type="OrthoDB" id="5739852at2"/>
<accession>A0A330M817</accession>
<evidence type="ECO:0000256" key="1">
    <source>
        <dbReference type="SAM" id="Phobius"/>
    </source>
</evidence>
<dbReference type="KEGG" id="sbk:SHEWBE_4521"/>
<dbReference type="EMBL" id="LS483452">
    <property type="protein sequence ID" value="SQH78481.1"/>
    <property type="molecule type" value="Genomic_DNA"/>
</dbReference>
<dbReference type="Pfam" id="PF04375">
    <property type="entry name" value="HemX"/>
    <property type="match status" value="1"/>
</dbReference>
<dbReference type="PANTHER" id="PTHR38043">
    <property type="entry name" value="PROTEIN HEMX"/>
    <property type="match status" value="1"/>
</dbReference>
<dbReference type="AlphaFoldDB" id="A0A330M817"/>
<dbReference type="InterPro" id="IPR007470">
    <property type="entry name" value="HemX"/>
</dbReference>
<proteinExistence type="predicted"/>
<keyword evidence="1" id="KW-0812">Transmembrane</keyword>
<organism evidence="2 3">
    <name type="scientific">Shewanella benthica</name>
    <dbReference type="NCBI Taxonomy" id="43661"/>
    <lineage>
        <taxon>Bacteria</taxon>
        <taxon>Pseudomonadati</taxon>
        <taxon>Pseudomonadota</taxon>
        <taxon>Gammaproteobacteria</taxon>
        <taxon>Alteromonadales</taxon>
        <taxon>Shewanellaceae</taxon>
        <taxon>Shewanella</taxon>
    </lineage>
</organism>
<reference evidence="3" key="1">
    <citation type="submission" date="2018-06" db="EMBL/GenBank/DDBJ databases">
        <authorList>
            <person name="Cea G.-C."/>
            <person name="William W."/>
        </authorList>
    </citation>
    <scope>NUCLEOTIDE SEQUENCE [LARGE SCALE GENOMIC DNA]</scope>
    <source>
        <strain evidence="3">DB21MT-2</strain>
    </source>
</reference>
<dbReference type="PANTHER" id="PTHR38043:SF1">
    <property type="entry name" value="PROTEIN HEMX"/>
    <property type="match status" value="1"/>
</dbReference>
<evidence type="ECO:0000313" key="2">
    <source>
        <dbReference type="EMBL" id="SQH78481.1"/>
    </source>
</evidence>
<protein>
    <submittedName>
        <fullName evidence="2">HemX protein</fullName>
    </submittedName>
</protein>
<feature type="transmembrane region" description="Helical" evidence="1">
    <location>
        <begin position="64"/>
        <end position="86"/>
    </location>
</feature>